<reference evidence="2" key="1">
    <citation type="journal article" date="2013" name="Nat. Commun.">
        <title>Whole-genome sequencing of Oryza brachyantha reveals mechanisms underlying Oryza genome evolution.</title>
        <authorList>
            <person name="Chen J."/>
            <person name="Huang Q."/>
            <person name="Gao D."/>
            <person name="Wang J."/>
            <person name="Lang Y."/>
            <person name="Liu T."/>
            <person name="Li B."/>
            <person name="Bai Z."/>
            <person name="Luis Goicoechea J."/>
            <person name="Liang C."/>
            <person name="Chen C."/>
            <person name="Zhang W."/>
            <person name="Sun S."/>
            <person name="Liao Y."/>
            <person name="Zhang X."/>
            <person name="Yang L."/>
            <person name="Song C."/>
            <person name="Wang M."/>
            <person name="Shi J."/>
            <person name="Liu G."/>
            <person name="Liu J."/>
            <person name="Zhou H."/>
            <person name="Zhou W."/>
            <person name="Yu Q."/>
            <person name="An N."/>
            <person name="Chen Y."/>
            <person name="Cai Q."/>
            <person name="Wang B."/>
            <person name="Liu B."/>
            <person name="Min J."/>
            <person name="Huang Y."/>
            <person name="Wu H."/>
            <person name="Li Z."/>
            <person name="Zhang Y."/>
            <person name="Yin Y."/>
            <person name="Song W."/>
            <person name="Jiang J."/>
            <person name="Jackson S.A."/>
            <person name="Wing R.A."/>
            <person name="Wang J."/>
            <person name="Chen M."/>
        </authorList>
    </citation>
    <scope>NUCLEOTIDE SEQUENCE [LARGE SCALE GENOMIC DNA]</scope>
    <source>
        <strain evidence="2">cv. IRGC 101232</strain>
    </source>
</reference>
<evidence type="ECO:0000256" key="1">
    <source>
        <dbReference type="SAM" id="MobiDB-lite"/>
    </source>
</evidence>
<keyword evidence="3" id="KW-1185">Reference proteome</keyword>
<organism evidence="2">
    <name type="scientific">Oryza brachyantha</name>
    <name type="common">malo sina</name>
    <dbReference type="NCBI Taxonomy" id="4533"/>
    <lineage>
        <taxon>Eukaryota</taxon>
        <taxon>Viridiplantae</taxon>
        <taxon>Streptophyta</taxon>
        <taxon>Embryophyta</taxon>
        <taxon>Tracheophyta</taxon>
        <taxon>Spermatophyta</taxon>
        <taxon>Magnoliopsida</taxon>
        <taxon>Liliopsida</taxon>
        <taxon>Poales</taxon>
        <taxon>Poaceae</taxon>
        <taxon>BOP clade</taxon>
        <taxon>Oryzoideae</taxon>
        <taxon>Oryzeae</taxon>
        <taxon>Oryzinae</taxon>
        <taxon>Oryza</taxon>
    </lineage>
</organism>
<protein>
    <recommendedName>
        <fullName evidence="4">DUF834 domain-containing protein</fullName>
    </recommendedName>
</protein>
<feature type="compositionally biased region" description="Polar residues" evidence="1">
    <location>
        <begin position="68"/>
        <end position="96"/>
    </location>
</feature>
<dbReference type="AlphaFoldDB" id="J3LSD5"/>
<sequence length="96" mass="9592">HAHRLVKGARGEHVPVGAEGDAEGVVGVSGQRLHEAGLAAVAEVPDADGAVVGGEAMRRPSGEKARSDTPSPCPASSATGERSEVLQTRSSLSADA</sequence>
<reference evidence="2" key="2">
    <citation type="submission" date="2013-04" db="UniProtKB">
        <authorList>
            <consortium name="EnsemblPlants"/>
        </authorList>
    </citation>
    <scope>IDENTIFICATION</scope>
</reference>
<evidence type="ECO:0000313" key="2">
    <source>
        <dbReference type="EnsemblPlants" id="OB03G39610.1"/>
    </source>
</evidence>
<accession>J3LSD5</accession>
<dbReference type="eggNOG" id="ENOG502R6RF">
    <property type="taxonomic scope" value="Eukaryota"/>
</dbReference>
<dbReference type="Proteomes" id="UP000006038">
    <property type="component" value="Chromosome 3"/>
</dbReference>
<dbReference type="HOGENOM" id="CLU_2365771_0_0_1"/>
<evidence type="ECO:0008006" key="4">
    <source>
        <dbReference type="Google" id="ProtNLM"/>
    </source>
</evidence>
<proteinExistence type="predicted"/>
<name>J3LSD5_ORYBR</name>
<feature type="region of interest" description="Disordered" evidence="1">
    <location>
        <begin position="51"/>
        <end position="96"/>
    </location>
</feature>
<feature type="region of interest" description="Disordered" evidence="1">
    <location>
        <begin position="1"/>
        <end position="21"/>
    </location>
</feature>
<feature type="compositionally biased region" description="Basic and acidic residues" evidence="1">
    <location>
        <begin position="56"/>
        <end position="67"/>
    </location>
</feature>
<dbReference type="Gramene" id="OB03G39610.1">
    <property type="protein sequence ID" value="OB03G39610.1"/>
    <property type="gene ID" value="OB03G39610"/>
</dbReference>
<dbReference type="EnsemblPlants" id="OB03G39610.1">
    <property type="protein sequence ID" value="OB03G39610.1"/>
    <property type="gene ID" value="OB03G39610"/>
</dbReference>
<evidence type="ECO:0000313" key="3">
    <source>
        <dbReference type="Proteomes" id="UP000006038"/>
    </source>
</evidence>